<dbReference type="Proteomes" id="UP001054837">
    <property type="component" value="Unassembled WGS sequence"/>
</dbReference>
<sequence>MTVEQQTKPNQILLSTAIVLPFAYHRLAGTVSSPPLLNKHDFSGTSSLRVLFVPNKILIFPECRESTERGGRRRGDRLFRMLSENKQYISRSTRDTMLAVMSFLRHFGFSCSAIKLRPGGLHTLRHVDGQTVFDDAKILIDESFPRRSIGHHG</sequence>
<comment type="caution">
    <text evidence="1">The sequence shown here is derived from an EMBL/GenBank/DDBJ whole genome shotgun (WGS) entry which is preliminary data.</text>
</comment>
<evidence type="ECO:0000313" key="1">
    <source>
        <dbReference type="EMBL" id="GIX77092.1"/>
    </source>
</evidence>
<gene>
    <name evidence="1" type="ORF">CDAR_6241</name>
</gene>
<dbReference type="EMBL" id="BPLQ01000985">
    <property type="protein sequence ID" value="GIX77092.1"/>
    <property type="molecule type" value="Genomic_DNA"/>
</dbReference>
<proteinExistence type="predicted"/>
<dbReference type="AlphaFoldDB" id="A0AAV4MX59"/>
<name>A0AAV4MX59_9ARAC</name>
<reference evidence="1 2" key="1">
    <citation type="submission" date="2021-06" db="EMBL/GenBank/DDBJ databases">
        <title>Caerostris darwini draft genome.</title>
        <authorList>
            <person name="Kono N."/>
            <person name="Arakawa K."/>
        </authorList>
    </citation>
    <scope>NUCLEOTIDE SEQUENCE [LARGE SCALE GENOMIC DNA]</scope>
</reference>
<keyword evidence="2" id="KW-1185">Reference proteome</keyword>
<accession>A0AAV4MX59</accession>
<protein>
    <submittedName>
        <fullName evidence="1">Uncharacterized protein</fullName>
    </submittedName>
</protein>
<organism evidence="1 2">
    <name type="scientific">Caerostris darwini</name>
    <dbReference type="NCBI Taxonomy" id="1538125"/>
    <lineage>
        <taxon>Eukaryota</taxon>
        <taxon>Metazoa</taxon>
        <taxon>Ecdysozoa</taxon>
        <taxon>Arthropoda</taxon>
        <taxon>Chelicerata</taxon>
        <taxon>Arachnida</taxon>
        <taxon>Araneae</taxon>
        <taxon>Araneomorphae</taxon>
        <taxon>Entelegynae</taxon>
        <taxon>Araneoidea</taxon>
        <taxon>Araneidae</taxon>
        <taxon>Caerostris</taxon>
    </lineage>
</organism>
<evidence type="ECO:0000313" key="2">
    <source>
        <dbReference type="Proteomes" id="UP001054837"/>
    </source>
</evidence>